<comment type="caution">
    <text evidence="1">The sequence shown here is derived from an EMBL/GenBank/DDBJ whole genome shotgun (WGS) entry which is preliminary data.</text>
</comment>
<dbReference type="STRING" id="317619.GCA_000332315_00722"/>
<evidence type="ECO:0000313" key="1">
    <source>
        <dbReference type="EMBL" id="KKJ00048.1"/>
    </source>
</evidence>
<gene>
    <name evidence="1" type="ORF">PROH_09800</name>
</gene>
<reference evidence="1" key="1">
    <citation type="submission" date="2012-04" db="EMBL/GenBank/DDBJ databases">
        <authorList>
            <person name="Borisov I.G."/>
            <person name="Ivanikova N.V."/>
            <person name="Pinevich A.V."/>
        </authorList>
    </citation>
    <scope>NUCLEOTIDE SEQUENCE</scope>
    <source>
        <strain evidence="1">CALU 1027</strain>
    </source>
</reference>
<protein>
    <submittedName>
        <fullName evidence="1">Uncharacterized protein</fullName>
    </submittedName>
</protein>
<organism evidence="1 2">
    <name type="scientific">Prochlorothrix hollandica PCC 9006 = CALU 1027</name>
    <dbReference type="NCBI Taxonomy" id="317619"/>
    <lineage>
        <taxon>Bacteria</taxon>
        <taxon>Bacillati</taxon>
        <taxon>Cyanobacteriota</taxon>
        <taxon>Cyanophyceae</taxon>
        <taxon>Prochlorotrichales</taxon>
        <taxon>Prochlorotrichaceae</taxon>
        <taxon>Prochlorothrix</taxon>
    </lineage>
</organism>
<sequence>MLVDLDRIFQAHRQQNPQLSLPEAVRLLRAYSRKGYTSRLWALTAGDIPEPLLEISLDRSLTMAQHPVDLAHLIAALSDQFPGGSIQSHIYDLGLNALSLVFALQLAGTADFTSTIGDVGQPIESYLAQSRTSYDAPAFQTLLRNEASDEDLTSDILAHGIGKVLKRAPTMAISGAMQYIDRLPYVTTVHTYLTERLGAKLQGQTVLNGRAIRRQIRRQTQTYVALRLLLGGQVNRARQTVLGRGMLGQLLDGATEHLWRYLVTYGQLQEK</sequence>
<dbReference type="AlphaFoldDB" id="A0A0M2PY90"/>
<accession>A0A0M2PY90</accession>
<name>A0A0M2PY90_PROHO</name>
<proteinExistence type="predicted"/>
<evidence type="ECO:0000313" key="2">
    <source>
        <dbReference type="Proteomes" id="UP000034681"/>
    </source>
</evidence>
<dbReference type="EMBL" id="AJTX02000004">
    <property type="protein sequence ID" value="KKJ00048.1"/>
    <property type="molecule type" value="Genomic_DNA"/>
</dbReference>
<dbReference type="Proteomes" id="UP000034681">
    <property type="component" value="Unassembled WGS sequence"/>
</dbReference>
<dbReference type="eggNOG" id="ENOG502Z7M4">
    <property type="taxonomic scope" value="Bacteria"/>
</dbReference>
<keyword evidence="2" id="KW-1185">Reference proteome</keyword>